<dbReference type="EMBL" id="AZBU02000009">
    <property type="protein sequence ID" value="TKR64441.1"/>
    <property type="molecule type" value="Genomic_DNA"/>
</dbReference>
<dbReference type="AlphaFoldDB" id="A0A4U5M6E1"/>
<accession>A0A4U5M6E1</accession>
<dbReference type="OrthoDB" id="10384240at2759"/>
<reference evidence="1 2" key="1">
    <citation type="journal article" date="2015" name="Genome Biol.">
        <title>Comparative genomics of Steinernema reveals deeply conserved gene regulatory networks.</title>
        <authorList>
            <person name="Dillman A.R."/>
            <person name="Macchietto M."/>
            <person name="Porter C.F."/>
            <person name="Rogers A."/>
            <person name="Williams B."/>
            <person name="Antoshechkin I."/>
            <person name="Lee M.M."/>
            <person name="Goodwin Z."/>
            <person name="Lu X."/>
            <person name="Lewis E.E."/>
            <person name="Goodrich-Blair H."/>
            <person name="Stock S.P."/>
            <person name="Adams B.J."/>
            <person name="Sternberg P.W."/>
            <person name="Mortazavi A."/>
        </authorList>
    </citation>
    <scope>NUCLEOTIDE SEQUENCE [LARGE SCALE GENOMIC DNA]</scope>
    <source>
        <strain evidence="1 2">ALL</strain>
    </source>
</reference>
<keyword evidence="2" id="KW-1185">Reference proteome</keyword>
<reference evidence="1 2" key="2">
    <citation type="journal article" date="2019" name="G3 (Bethesda)">
        <title>Hybrid Assembly of the Genome of the Entomopathogenic Nematode Steinernema carpocapsae Identifies the X-Chromosome.</title>
        <authorList>
            <person name="Serra L."/>
            <person name="Macchietto M."/>
            <person name="Macias-Munoz A."/>
            <person name="McGill C.J."/>
            <person name="Rodriguez I.M."/>
            <person name="Rodriguez B."/>
            <person name="Murad R."/>
            <person name="Mortazavi A."/>
        </authorList>
    </citation>
    <scope>NUCLEOTIDE SEQUENCE [LARGE SCALE GENOMIC DNA]</scope>
    <source>
        <strain evidence="1 2">ALL</strain>
    </source>
</reference>
<organism evidence="1 2">
    <name type="scientific">Steinernema carpocapsae</name>
    <name type="common">Entomopathogenic nematode</name>
    <dbReference type="NCBI Taxonomy" id="34508"/>
    <lineage>
        <taxon>Eukaryota</taxon>
        <taxon>Metazoa</taxon>
        <taxon>Ecdysozoa</taxon>
        <taxon>Nematoda</taxon>
        <taxon>Chromadorea</taxon>
        <taxon>Rhabditida</taxon>
        <taxon>Tylenchina</taxon>
        <taxon>Panagrolaimomorpha</taxon>
        <taxon>Strongyloidoidea</taxon>
        <taxon>Steinernematidae</taxon>
        <taxon>Steinernema</taxon>
    </lineage>
</organism>
<comment type="caution">
    <text evidence="1">The sequence shown here is derived from an EMBL/GenBank/DDBJ whole genome shotgun (WGS) entry which is preliminary data.</text>
</comment>
<evidence type="ECO:0000313" key="1">
    <source>
        <dbReference type="EMBL" id="TKR64441.1"/>
    </source>
</evidence>
<evidence type="ECO:0000313" key="2">
    <source>
        <dbReference type="Proteomes" id="UP000298663"/>
    </source>
</evidence>
<sequence>MFSCFRTPRHHPALISLPYCEQSCGKCHENTFNPVTLIEVTPQTPIARRRNEEMNGSVAVEVTQNGEFWTSKG</sequence>
<name>A0A4U5M6E1_STECR</name>
<proteinExistence type="predicted"/>
<protein>
    <submittedName>
        <fullName evidence="1">Uncharacterized protein</fullName>
    </submittedName>
</protein>
<dbReference type="Proteomes" id="UP000298663">
    <property type="component" value="Unassembled WGS sequence"/>
</dbReference>
<gene>
    <name evidence="1" type="ORF">L596_024969</name>
</gene>